<accession>A0A8H4CEY8</accession>
<evidence type="ECO:0000313" key="1">
    <source>
        <dbReference type="EMBL" id="KAF3802720.1"/>
    </source>
</evidence>
<organism evidence="1 2">
    <name type="scientific">Colletotrichum gloeosporioides</name>
    <name type="common">Anthracnose fungus</name>
    <name type="synonym">Glomerella cingulata</name>
    <dbReference type="NCBI Taxonomy" id="474922"/>
    <lineage>
        <taxon>Eukaryota</taxon>
        <taxon>Fungi</taxon>
        <taxon>Dikarya</taxon>
        <taxon>Ascomycota</taxon>
        <taxon>Pezizomycotina</taxon>
        <taxon>Sordariomycetes</taxon>
        <taxon>Hypocreomycetidae</taxon>
        <taxon>Glomerellales</taxon>
        <taxon>Glomerellaceae</taxon>
        <taxon>Colletotrichum</taxon>
        <taxon>Colletotrichum gloeosporioides species complex</taxon>
    </lineage>
</organism>
<gene>
    <name evidence="1" type="ORF">GCG54_00013954</name>
</gene>
<evidence type="ECO:0000313" key="2">
    <source>
        <dbReference type="Proteomes" id="UP000613401"/>
    </source>
</evidence>
<keyword evidence="2" id="KW-1185">Reference proteome</keyword>
<dbReference type="EMBL" id="WVTB01000060">
    <property type="protein sequence ID" value="KAF3802720.1"/>
    <property type="molecule type" value="Genomic_DNA"/>
</dbReference>
<dbReference type="Proteomes" id="UP000613401">
    <property type="component" value="Unassembled WGS sequence"/>
</dbReference>
<reference evidence="1" key="2">
    <citation type="submission" date="2020-03" db="EMBL/GenBank/DDBJ databases">
        <authorList>
            <person name="Fu F.-F."/>
            <person name="Chen J."/>
        </authorList>
    </citation>
    <scope>NUCLEOTIDE SEQUENCE</scope>
    <source>
        <strain evidence="1">Lc1</strain>
    </source>
</reference>
<reference evidence="1" key="1">
    <citation type="journal article" date="2020" name="Phytopathology">
        <title>Genome sequence and comparative analysis of Colletotrichum gloeosporioides isolated from Liriodendron leaves.</title>
        <authorList>
            <person name="Fu F.F."/>
            <person name="Hao Z."/>
            <person name="Wang P."/>
            <person name="Lu Y."/>
            <person name="Xue L.J."/>
            <person name="Wei G."/>
            <person name="Tian Y."/>
            <person name="Baishi H."/>
            <person name="Xu H."/>
            <person name="Shi J."/>
            <person name="Cheng T."/>
            <person name="Wang G."/>
            <person name="Yi Y."/>
            <person name="Chen J."/>
        </authorList>
    </citation>
    <scope>NUCLEOTIDE SEQUENCE</scope>
    <source>
        <strain evidence="1">Lc1</strain>
    </source>
</reference>
<dbReference type="AlphaFoldDB" id="A0A8H4CEY8"/>
<protein>
    <submittedName>
        <fullName evidence="1">Uncharacterized protein</fullName>
    </submittedName>
</protein>
<proteinExistence type="predicted"/>
<dbReference type="GeneID" id="69021070"/>
<name>A0A8H4CEY8_COLGL</name>
<dbReference type="RefSeq" id="XP_045261879.1">
    <property type="nucleotide sequence ID" value="XM_045413800.1"/>
</dbReference>
<sequence>MESTGSQPSSYSLLDDDDDEFKMLPPMPGIRVASHLKILHLPPENDAHTVADSDHPNSGCGGTIIVVVAQLATWATMPLNGGMVKDERHRFDILSSRYGRRWATDSRSHRPFDYLEEEDDDDYLLLSPSTYIVPEPKTTGLGKRIRKVFGC</sequence>
<comment type="caution">
    <text evidence="1">The sequence shown here is derived from an EMBL/GenBank/DDBJ whole genome shotgun (WGS) entry which is preliminary data.</text>
</comment>